<dbReference type="Proteomes" id="UP000184447">
    <property type="component" value="Unassembled WGS sequence"/>
</dbReference>
<evidence type="ECO:0000256" key="2">
    <source>
        <dbReference type="ARBA" id="ARBA00022801"/>
    </source>
</evidence>
<dbReference type="InterPro" id="IPR000868">
    <property type="entry name" value="Isochorismatase-like_dom"/>
</dbReference>
<dbReference type="GO" id="GO:0016787">
    <property type="term" value="F:hydrolase activity"/>
    <property type="evidence" value="ECO:0007669"/>
    <property type="project" value="UniProtKB-KW"/>
</dbReference>
<organism evidence="4 5">
    <name type="scientific">Clostridium grantii DSM 8605</name>
    <dbReference type="NCBI Taxonomy" id="1121316"/>
    <lineage>
        <taxon>Bacteria</taxon>
        <taxon>Bacillati</taxon>
        <taxon>Bacillota</taxon>
        <taxon>Clostridia</taxon>
        <taxon>Eubacteriales</taxon>
        <taxon>Clostridiaceae</taxon>
        <taxon>Clostridium</taxon>
    </lineage>
</organism>
<feature type="domain" description="Isochorismatase-like" evidence="3">
    <location>
        <begin position="15"/>
        <end position="188"/>
    </location>
</feature>
<dbReference type="Pfam" id="PF00857">
    <property type="entry name" value="Isochorismatase"/>
    <property type="match status" value="1"/>
</dbReference>
<evidence type="ECO:0000313" key="5">
    <source>
        <dbReference type="Proteomes" id="UP000184447"/>
    </source>
</evidence>
<dbReference type="InterPro" id="IPR050272">
    <property type="entry name" value="Isochorismatase-like_hydrls"/>
</dbReference>
<dbReference type="EMBL" id="FQXM01000006">
    <property type="protein sequence ID" value="SHH52927.1"/>
    <property type="molecule type" value="Genomic_DNA"/>
</dbReference>
<protein>
    <submittedName>
        <fullName evidence="4">Nicotinamidase-related amidase</fullName>
    </submittedName>
</protein>
<comment type="similarity">
    <text evidence="1">Belongs to the isochorismatase family.</text>
</comment>
<dbReference type="STRING" id="1121316.SAMN02745207_01435"/>
<dbReference type="OrthoDB" id="9796485at2"/>
<dbReference type="InterPro" id="IPR036380">
    <property type="entry name" value="Isochorismatase-like_sf"/>
</dbReference>
<dbReference type="CDD" id="cd00431">
    <property type="entry name" value="cysteine_hydrolases"/>
    <property type="match status" value="1"/>
</dbReference>
<dbReference type="AlphaFoldDB" id="A0A1M5TQ81"/>
<dbReference type="SUPFAM" id="SSF52499">
    <property type="entry name" value="Isochorismatase-like hydrolases"/>
    <property type="match status" value="1"/>
</dbReference>
<accession>A0A1M5TQ81</accession>
<name>A0A1M5TQ81_9CLOT</name>
<sequence>MEIKRSRKPVIVGNTAMVVIDMFEGCIGEESCNSSIPIMPGSTERMEKASALVKKAREAGMPVIVVQERHRKTGTDFGRELDGVEGAHCLEGSDGINPPFNEIGMTDKDYIVVKRRYSAFFKTDIELLLRAHKIETLILVGSNTDVCIHYTFVDAHQNDYYCRVPEDCVYGGSKEAHDASIKAMEYMQEGAIQTYESMLKYVEEYKNR</sequence>
<evidence type="ECO:0000259" key="3">
    <source>
        <dbReference type="Pfam" id="PF00857"/>
    </source>
</evidence>
<keyword evidence="2" id="KW-0378">Hydrolase</keyword>
<dbReference type="PANTHER" id="PTHR43540:SF6">
    <property type="entry name" value="ISOCHORISMATASE-LIKE DOMAIN-CONTAINING PROTEIN"/>
    <property type="match status" value="1"/>
</dbReference>
<keyword evidence="5" id="KW-1185">Reference proteome</keyword>
<evidence type="ECO:0000256" key="1">
    <source>
        <dbReference type="ARBA" id="ARBA00006336"/>
    </source>
</evidence>
<dbReference type="Gene3D" id="3.40.50.850">
    <property type="entry name" value="Isochorismatase-like"/>
    <property type="match status" value="1"/>
</dbReference>
<gene>
    <name evidence="4" type="ORF">SAMN02745207_01435</name>
</gene>
<evidence type="ECO:0000313" key="4">
    <source>
        <dbReference type="EMBL" id="SHH52927.1"/>
    </source>
</evidence>
<dbReference type="PANTHER" id="PTHR43540">
    <property type="entry name" value="PEROXYUREIDOACRYLATE/UREIDOACRYLATE AMIDOHYDROLASE-RELATED"/>
    <property type="match status" value="1"/>
</dbReference>
<proteinExistence type="inferred from homology"/>
<reference evidence="4 5" key="1">
    <citation type="submission" date="2016-11" db="EMBL/GenBank/DDBJ databases">
        <authorList>
            <person name="Jaros S."/>
            <person name="Januszkiewicz K."/>
            <person name="Wedrychowicz H."/>
        </authorList>
    </citation>
    <scope>NUCLEOTIDE SEQUENCE [LARGE SCALE GENOMIC DNA]</scope>
    <source>
        <strain evidence="4 5">DSM 8605</strain>
    </source>
</reference>